<protein>
    <submittedName>
        <fullName evidence="2">SDR family oxidoreductase</fullName>
    </submittedName>
</protein>
<accession>A0ABU8RKR0</accession>
<dbReference type="InterPro" id="IPR002347">
    <property type="entry name" value="SDR_fam"/>
</dbReference>
<dbReference type="Proteomes" id="UP001387100">
    <property type="component" value="Unassembled WGS sequence"/>
</dbReference>
<dbReference type="Gene3D" id="3.40.50.720">
    <property type="entry name" value="NAD(P)-binding Rossmann-like Domain"/>
    <property type="match status" value="1"/>
</dbReference>
<dbReference type="SUPFAM" id="SSF51735">
    <property type="entry name" value="NAD(P)-binding Rossmann-fold domains"/>
    <property type="match status" value="1"/>
</dbReference>
<keyword evidence="3" id="KW-1185">Reference proteome</keyword>
<dbReference type="InterPro" id="IPR050259">
    <property type="entry name" value="SDR"/>
</dbReference>
<comment type="caution">
    <text evidence="2">The sequence shown here is derived from an EMBL/GenBank/DDBJ whole genome shotgun (WGS) entry which is preliminary data.</text>
</comment>
<dbReference type="InterPro" id="IPR020904">
    <property type="entry name" value="Sc_DH/Rdtase_CS"/>
</dbReference>
<evidence type="ECO:0000313" key="2">
    <source>
        <dbReference type="EMBL" id="MEJ5945682.1"/>
    </source>
</evidence>
<gene>
    <name evidence="2" type="ORF">WDZ17_10300</name>
</gene>
<reference evidence="2 3" key="1">
    <citation type="journal article" date="2017" name="Int. J. Syst. Evol. Microbiol.">
        <title>Pseudokineococcus basanitobsidens sp. nov., isolated from volcanic rock.</title>
        <authorList>
            <person name="Lee D.W."/>
            <person name="Park M.Y."/>
            <person name="Kim J.J."/>
            <person name="Kim B.S."/>
        </authorList>
    </citation>
    <scope>NUCLEOTIDE SEQUENCE [LARGE SCALE GENOMIC DNA]</scope>
    <source>
        <strain evidence="2 3">DSM 103726</strain>
    </source>
</reference>
<name>A0ABU8RKR0_9ACTN</name>
<dbReference type="PANTHER" id="PTHR42879">
    <property type="entry name" value="3-OXOACYL-(ACYL-CARRIER-PROTEIN) REDUCTASE"/>
    <property type="match status" value="1"/>
</dbReference>
<dbReference type="EMBL" id="JBBIAA010000010">
    <property type="protein sequence ID" value="MEJ5945682.1"/>
    <property type="molecule type" value="Genomic_DNA"/>
</dbReference>
<dbReference type="RefSeq" id="WP_339575067.1">
    <property type="nucleotide sequence ID" value="NZ_JBBIAA010000010.1"/>
</dbReference>
<sequence>MDLGISGKTALVTGADSGIGWHTARMLLEEGVQVAVSDIDADSLKESAAKLPGEVTQVAADLTKLDDVATLKREVEAGLRGAPDIIVAAAGITGAQGYFHEIDDEGWTKTVETDLMSPVRTVKAFIDGMRPKGWGRIVLLTSEDAFQPYADEIPYCAAKAGVLALMKGLSKTYASEGILVNSVAPAFISTPMTDAMMSKRADANGTDTDEAIRSFLAEERPGMELGRRGEPEEVAAAIVFLCSERASFVNGATLRVDSGSVQTI</sequence>
<dbReference type="PROSITE" id="PS00061">
    <property type="entry name" value="ADH_SHORT"/>
    <property type="match status" value="1"/>
</dbReference>
<proteinExistence type="inferred from homology"/>
<dbReference type="Pfam" id="PF13561">
    <property type="entry name" value="adh_short_C2"/>
    <property type="match status" value="1"/>
</dbReference>
<dbReference type="PRINTS" id="PR00081">
    <property type="entry name" value="GDHRDH"/>
</dbReference>
<dbReference type="PRINTS" id="PR00080">
    <property type="entry name" value="SDRFAMILY"/>
</dbReference>
<organism evidence="2 3">
    <name type="scientific">Pseudokineococcus basanitobsidens</name>
    <dbReference type="NCBI Taxonomy" id="1926649"/>
    <lineage>
        <taxon>Bacteria</taxon>
        <taxon>Bacillati</taxon>
        <taxon>Actinomycetota</taxon>
        <taxon>Actinomycetes</taxon>
        <taxon>Kineosporiales</taxon>
        <taxon>Kineosporiaceae</taxon>
        <taxon>Pseudokineococcus</taxon>
    </lineage>
</organism>
<dbReference type="InterPro" id="IPR036291">
    <property type="entry name" value="NAD(P)-bd_dom_sf"/>
</dbReference>
<comment type="similarity">
    <text evidence="1">Belongs to the short-chain dehydrogenases/reductases (SDR) family.</text>
</comment>
<evidence type="ECO:0000256" key="1">
    <source>
        <dbReference type="ARBA" id="ARBA00006484"/>
    </source>
</evidence>
<evidence type="ECO:0000313" key="3">
    <source>
        <dbReference type="Proteomes" id="UP001387100"/>
    </source>
</evidence>